<dbReference type="Pfam" id="PF00395">
    <property type="entry name" value="SLH"/>
    <property type="match status" value="3"/>
</dbReference>
<keyword evidence="1" id="KW-0677">Repeat</keyword>
<evidence type="ECO:0000256" key="2">
    <source>
        <dbReference type="ARBA" id="ARBA00022801"/>
    </source>
</evidence>
<dbReference type="EMBL" id="BHVZ01000004">
    <property type="protein sequence ID" value="GCB29919.1"/>
    <property type="molecule type" value="Genomic_DNA"/>
</dbReference>
<organism evidence="6 7">
    <name type="scientific">Anaerotignum faecicola</name>
    <dbReference type="NCBI Taxonomy" id="2358141"/>
    <lineage>
        <taxon>Bacteria</taxon>
        <taxon>Bacillati</taxon>
        <taxon>Bacillota</taxon>
        <taxon>Clostridia</taxon>
        <taxon>Lachnospirales</taxon>
        <taxon>Anaerotignaceae</taxon>
        <taxon>Anaerotignum</taxon>
    </lineage>
</organism>
<dbReference type="OrthoDB" id="174569at2"/>
<feature type="chain" id="PRO_5019165631" description="SLH domain-containing protein" evidence="4">
    <location>
        <begin position="25"/>
        <end position="353"/>
    </location>
</feature>
<dbReference type="GO" id="GO:0016787">
    <property type="term" value="F:hydrolase activity"/>
    <property type="evidence" value="ECO:0007669"/>
    <property type="project" value="UniProtKB-KW"/>
</dbReference>
<dbReference type="Gene3D" id="2.40.260.10">
    <property type="entry name" value="Sortase"/>
    <property type="match status" value="1"/>
</dbReference>
<feature type="active site" description="Proton donor/acceptor" evidence="3">
    <location>
        <position position="275"/>
    </location>
</feature>
<sequence length="353" mass="39194">MRMYKKISIGLILCAVLLPNIASAAAYSDITGHSDEKYVVGYSDLGLVSGYPDGTFRPDATLTRAEATVLFGKLNLPAINGKQADFRDIAKTDWFYDSVDTAVKSGLVSGYEDHTFRPQKTITRFEAISMVSKLVKSEKQNTVQLPYGDRDSIPSWVNGAVRNLYAAGVIDTYSGNRIAGNTPVTRSEMVKMLYKVLESYQFQLTGLSQAVKSTGTTGTTAVQLPHDILGYLTIERIGIKKYPVKDGADLATIKTAIGHFAESALWDGNVAFCAHNRDYKYDFRNLKNIKKGDKVIYETRFGTRTYTVSVIKAINETDWTDITTSDERNKLTMVTCIENEPTKRLLVQAVQQQ</sequence>
<dbReference type="PANTHER" id="PTHR43308">
    <property type="entry name" value="OUTER MEMBRANE PROTEIN ALPHA-RELATED"/>
    <property type="match status" value="1"/>
</dbReference>
<dbReference type="SUPFAM" id="SSF63817">
    <property type="entry name" value="Sortase"/>
    <property type="match status" value="1"/>
</dbReference>
<proteinExistence type="predicted"/>
<dbReference type="InterPro" id="IPR051465">
    <property type="entry name" value="Cell_Envelope_Struct_Comp"/>
</dbReference>
<evidence type="ECO:0000256" key="3">
    <source>
        <dbReference type="PIRSR" id="PIRSR605754-1"/>
    </source>
</evidence>
<dbReference type="Proteomes" id="UP000287361">
    <property type="component" value="Unassembled WGS sequence"/>
</dbReference>
<dbReference type="InterPro" id="IPR001119">
    <property type="entry name" value="SLH_dom"/>
</dbReference>
<dbReference type="PROSITE" id="PS51272">
    <property type="entry name" value="SLH"/>
    <property type="match status" value="3"/>
</dbReference>
<dbReference type="InterPro" id="IPR005754">
    <property type="entry name" value="Sortase"/>
</dbReference>
<dbReference type="InterPro" id="IPR023365">
    <property type="entry name" value="Sortase_dom-sf"/>
</dbReference>
<dbReference type="PANTHER" id="PTHR43308:SF5">
    <property type="entry name" value="S-LAYER PROTEIN _ PEPTIDOGLYCAN ENDO-BETA-N-ACETYLGLUCOSAMINIDASE"/>
    <property type="match status" value="1"/>
</dbReference>
<dbReference type="AlphaFoldDB" id="A0A401LEF5"/>
<evidence type="ECO:0000256" key="4">
    <source>
        <dbReference type="SAM" id="SignalP"/>
    </source>
</evidence>
<feature type="signal peptide" evidence="4">
    <location>
        <begin position="1"/>
        <end position="24"/>
    </location>
</feature>
<comment type="caution">
    <text evidence="6">The sequence shown here is derived from an EMBL/GenBank/DDBJ whole genome shotgun (WGS) entry which is preliminary data.</text>
</comment>
<accession>A0A401LEF5</accession>
<reference evidence="6 7" key="1">
    <citation type="submission" date="2018-10" db="EMBL/GenBank/DDBJ databases">
        <title>Draft Genome Sequence of Anaerotignum sp. KCTC 15736.</title>
        <authorList>
            <person name="Choi S.H."/>
            <person name="Kim J.S."/>
            <person name="Kang S.W."/>
            <person name="Lee J.S."/>
            <person name="Park S.H."/>
        </authorList>
    </citation>
    <scope>NUCLEOTIDE SEQUENCE [LARGE SCALE GENOMIC DNA]</scope>
    <source>
        <strain evidence="6 7">KCTC 15736</strain>
    </source>
</reference>
<feature type="domain" description="SLH" evidence="5">
    <location>
        <begin position="22"/>
        <end position="81"/>
    </location>
</feature>
<keyword evidence="7" id="KW-1185">Reference proteome</keyword>
<feature type="domain" description="SLH" evidence="5">
    <location>
        <begin position="146"/>
        <end position="207"/>
    </location>
</feature>
<dbReference type="InterPro" id="IPR042000">
    <property type="entry name" value="Sortase_D_2"/>
</dbReference>
<keyword evidence="2" id="KW-0378">Hydrolase</keyword>
<gene>
    <name evidence="6" type="ORF">KGMB03357_15800</name>
</gene>
<feature type="active site" description="Acyl-thioester intermediate" evidence="3">
    <location>
        <position position="336"/>
    </location>
</feature>
<evidence type="ECO:0000259" key="5">
    <source>
        <dbReference type="PROSITE" id="PS51272"/>
    </source>
</evidence>
<dbReference type="NCBIfam" id="TIGR01076">
    <property type="entry name" value="sortase_fam"/>
    <property type="match status" value="1"/>
</dbReference>
<keyword evidence="4" id="KW-0732">Signal</keyword>
<evidence type="ECO:0000256" key="1">
    <source>
        <dbReference type="ARBA" id="ARBA00022737"/>
    </source>
</evidence>
<evidence type="ECO:0000313" key="7">
    <source>
        <dbReference type="Proteomes" id="UP000287361"/>
    </source>
</evidence>
<protein>
    <recommendedName>
        <fullName evidence="5">SLH domain-containing protein</fullName>
    </recommendedName>
</protein>
<evidence type="ECO:0000313" key="6">
    <source>
        <dbReference type="EMBL" id="GCB29919.1"/>
    </source>
</evidence>
<feature type="domain" description="SLH" evidence="5">
    <location>
        <begin position="82"/>
        <end position="145"/>
    </location>
</feature>
<dbReference type="Pfam" id="PF04203">
    <property type="entry name" value="Sortase"/>
    <property type="match status" value="1"/>
</dbReference>
<name>A0A401LEF5_9FIRM</name>
<dbReference type="CDD" id="cd06166">
    <property type="entry name" value="Sortase_D_2"/>
    <property type="match status" value="1"/>
</dbReference>